<keyword evidence="2" id="KW-1185">Reference proteome</keyword>
<sequence length="304" mass="34963">MSGTTGARAPFTLPHAELAALEERVAGALRTADDSALEILGYGEVTLVLRLATGQGAFACKRLPVFPDRDRFERYRHSLDEYLERLGKGGLRVADTLLWHLPLPSGRIVAYCVQRELPAHRLCSRLLHGADEAWAGDFFARFLDRVEQAVSPELGLDAQAANWMEVDGELVYLDVTTPLMRDGRGRELLDVRLFFTSLPWLLRDPVRLSMTRSIFDKFYEVRGVLLDFLGNLHKERLGHLVPVFLERANARLAKPITEREVAAYYRDDARMWELIQRLRRADRFWHRSVRRRTYPFLLPPPVER</sequence>
<dbReference type="AlphaFoldDB" id="A0A2M8LWN4"/>
<dbReference type="RefSeq" id="WP_100202848.1">
    <property type="nucleotide sequence ID" value="NZ_PGGW01000058.1"/>
</dbReference>
<dbReference type="InterPro" id="IPR045780">
    <property type="entry name" value="DUF6206"/>
</dbReference>
<dbReference type="Pfam" id="PF19709">
    <property type="entry name" value="DUF6206"/>
    <property type="match status" value="1"/>
</dbReference>
<gene>
    <name evidence="1" type="ORF">CUT44_17660</name>
</gene>
<protein>
    <submittedName>
        <fullName evidence="1">Uncharacterized protein</fullName>
    </submittedName>
</protein>
<dbReference type="EMBL" id="PGGW01000058">
    <property type="protein sequence ID" value="PJE96354.1"/>
    <property type="molecule type" value="Genomic_DNA"/>
</dbReference>
<evidence type="ECO:0000313" key="2">
    <source>
        <dbReference type="Proteomes" id="UP000230407"/>
    </source>
</evidence>
<proteinExistence type="predicted"/>
<organism evidence="1 2">
    <name type="scientific">Streptomyces carminius</name>
    <dbReference type="NCBI Taxonomy" id="2665496"/>
    <lineage>
        <taxon>Bacteria</taxon>
        <taxon>Bacillati</taxon>
        <taxon>Actinomycetota</taxon>
        <taxon>Actinomycetes</taxon>
        <taxon>Kitasatosporales</taxon>
        <taxon>Streptomycetaceae</taxon>
        <taxon>Streptomyces</taxon>
    </lineage>
</organism>
<name>A0A2M8LWN4_9ACTN</name>
<dbReference type="Proteomes" id="UP000230407">
    <property type="component" value="Unassembled WGS sequence"/>
</dbReference>
<accession>A0A2M8LWN4</accession>
<evidence type="ECO:0000313" key="1">
    <source>
        <dbReference type="EMBL" id="PJE96354.1"/>
    </source>
</evidence>
<reference evidence="1 2" key="1">
    <citation type="submission" date="2017-11" db="EMBL/GenBank/DDBJ databases">
        <title>Streptomyces carmine sp. nov., a novel actinomycete isolated from Sophora alopecuroides in Xinjiang, China.</title>
        <authorList>
            <person name="Wang Y."/>
            <person name="Luo X."/>
            <person name="Wan C."/>
            <person name="Zhang L."/>
        </authorList>
    </citation>
    <scope>NUCLEOTIDE SEQUENCE [LARGE SCALE GENOMIC DNA]</scope>
    <source>
        <strain evidence="1 2">TRM SA0054</strain>
    </source>
</reference>
<comment type="caution">
    <text evidence="1">The sequence shown here is derived from an EMBL/GenBank/DDBJ whole genome shotgun (WGS) entry which is preliminary data.</text>
</comment>